<feature type="transmembrane region" description="Helical" evidence="1">
    <location>
        <begin position="344"/>
        <end position="370"/>
    </location>
</feature>
<dbReference type="PATRIC" id="fig|1449351.3.peg.3637"/>
<feature type="transmembrane region" description="Helical" evidence="1">
    <location>
        <begin position="79"/>
        <end position="105"/>
    </location>
</feature>
<reference evidence="2 3" key="1">
    <citation type="submission" date="2014-01" db="EMBL/GenBank/DDBJ databases">
        <title>Roseivivax isoporae LMG 25204 Genome Sequencing.</title>
        <authorList>
            <person name="Lai Q."/>
            <person name="Li G."/>
            <person name="Shao Z."/>
        </authorList>
    </citation>
    <scope>NUCLEOTIDE SEQUENCE [LARGE SCALE GENOMIC DNA]</scope>
    <source>
        <strain evidence="2 3">LMG 25204</strain>
    </source>
</reference>
<accession>X7F3P5</accession>
<evidence type="ECO:0000256" key="1">
    <source>
        <dbReference type="SAM" id="Phobius"/>
    </source>
</evidence>
<dbReference type="Proteomes" id="UP000023430">
    <property type="component" value="Unassembled WGS sequence"/>
</dbReference>
<dbReference type="EMBL" id="JAME01000032">
    <property type="protein sequence ID" value="ETX27502.1"/>
    <property type="molecule type" value="Genomic_DNA"/>
</dbReference>
<organism evidence="2 3">
    <name type="scientific">Roseivivax isoporae LMG 25204</name>
    <dbReference type="NCBI Taxonomy" id="1449351"/>
    <lineage>
        <taxon>Bacteria</taxon>
        <taxon>Pseudomonadati</taxon>
        <taxon>Pseudomonadota</taxon>
        <taxon>Alphaproteobacteria</taxon>
        <taxon>Rhodobacterales</taxon>
        <taxon>Roseobacteraceae</taxon>
        <taxon>Roseivivax</taxon>
    </lineage>
</organism>
<dbReference type="InterPro" id="IPR010295">
    <property type="entry name" value="DUF898"/>
</dbReference>
<dbReference type="Pfam" id="PF05987">
    <property type="entry name" value="DUF898"/>
    <property type="match status" value="1"/>
</dbReference>
<evidence type="ECO:0000313" key="3">
    <source>
        <dbReference type="Proteomes" id="UP000023430"/>
    </source>
</evidence>
<sequence length="417" mass="44663">MTAPVTPTDPAPGADTAAPRYTGEGGALFGLALRTAVLTLLTLGIYRFWAKTRIRRYIWSSVQLDGTRFEYTGTGLEKFLGFLVAVVILAIYLGLVQLLLAFLGLSLFVTPESPGAALAQGVAFSLTGLAVLPLVFFAQYRARRYKCGRTRWRGIRFGMEKAAWGYALRALLYYGLALLTLGLLWPLATWRLSRYMIDRTWFGDARFTLGGRWTGLYPAMTHILVPVALLVGGTAFAILSERPALAAILPPVAAIWLVIGVVHYRVQSFAYLTRHTTLGGTVGFDARPRTGTVIRKYVGGSILIALAIGVVGGLLTSFFGVLFGGLMQMAEAGRPDGAAGAMAFVLPMLAALFGYLAILLFSGAAAYALIVQPILAHYTETLAVSDVAALQDIRQRAADRGADAEGFADALDLGGAI</sequence>
<keyword evidence="3" id="KW-1185">Reference proteome</keyword>
<dbReference type="OrthoDB" id="7462354at2"/>
<name>X7F3P5_9RHOB</name>
<feature type="transmembrane region" description="Helical" evidence="1">
    <location>
        <begin position="246"/>
        <end position="266"/>
    </location>
</feature>
<keyword evidence="1" id="KW-0812">Transmembrane</keyword>
<feature type="transmembrane region" description="Helical" evidence="1">
    <location>
        <begin position="219"/>
        <end position="239"/>
    </location>
</feature>
<keyword evidence="1" id="KW-0472">Membrane</keyword>
<keyword evidence="1" id="KW-1133">Transmembrane helix</keyword>
<feature type="transmembrane region" description="Helical" evidence="1">
    <location>
        <begin position="27"/>
        <end position="49"/>
    </location>
</feature>
<comment type="caution">
    <text evidence="2">The sequence shown here is derived from an EMBL/GenBank/DDBJ whole genome shotgun (WGS) entry which is preliminary data.</text>
</comment>
<feature type="transmembrane region" description="Helical" evidence="1">
    <location>
        <begin position="117"/>
        <end position="142"/>
    </location>
</feature>
<dbReference type="AlphaFoldDB" id="X7F3P5"/>
<feature type="transmembrane region" description="Helical" evidence="1">
    <location>
        <begin position="163"/>
        <end position="185"/>
    </location>
</feature>
<evidence type="ECO:0000313" key="2">
    <source>
        <dbReference type="EMBL" id="ETX27502.1"/>
    </source>
</evidence>
<gene>
    <name evidence="2" type="ORF">RISW2_13825</name>
</gene>
<dbReference type="STRING" id="1449351.RISW2_13825"/>
<feature type="transmembrane region" description="Helical" evidence="1">
    <location>
        <begin position="297"/>
        <end position="323"/>
    </location>
</feature>
<dbReference type="eggNOG" id="COG4269">
    <property type="taxonomic scope" value="Bacteria"/>
</dbReference>
<protein>
    <submittedName>
        <fullName evidence="2">Membrane protein</fullName>
    </submittedName>
</protein>
<proteinExistence type="predicted"/>